<proteinExistence type="predicted"/>
<evidence type="ECO:0008006" key="4">
    <source>
        <dbReference type="Google" id="ProtNLM"/>
    </source>
</evidence>
<keyword evidence="1" id="KW-0812">Transmembrane</keyword>
<name>A0A9W9CS81_9PEZI</name>
<protein>
    <recommendedName>
        <fullName evidence="4">Fucose-specific lectin</fullName>
    </recommendedName>
</protein>
<keyword evidence="1" id="KW-1133">Transmembrane helix</keyword>
<gene>
    <name evidence="2" type="ORF">N0V93_010225</name>
</gene>
<sequence length="547" mass="57891">MDKRDKKKSYSDLEAIVTSSSAADRQSYWNAKFAVPSTPIPVPQATGANEEKASHDAKAIFDASPVDTLAPAPPAYFLVDSKGQTQALYTAPTNTPSDASSTMDFKGGIAVAAAPSSGGWWSSLGEGKRICGMRKNVFLAVTAGVCALVLGLLITILVVTHPKGHDGGRDKSGSNEPIFATESLLDKGDTGPFLVATNIAAMNWTVGGEAYTGVFYQSSATSGAGLMVAIKTERTQEWNTVNISAAVTGKVLDVLPGTPLAAASNNGLWNLYYLTTGMTIEELYSTDPMTIWQQGEFAAKLGHPQVMASSGLGAMWQLCDDCDNALFVMWQNAQSGSLVYANMTNLTWGSSPVVISNSATPGTPAAVSAFTDTGKSKGSDHNAIRYYWTQGSSLQETLKGPLGGGNLVAGNNSECTSSTSTWERTSELIPYADEPIANNLSSNPPPTLASLTYGTDQTGWNNNLLAWVDPFKGQLQAANFRNGGGWTVKVPTLDGSPQGLVDGGFSTVAMTQAMRIYVFSPVKGEIHEYSTNSSNVLEWTWQTTVDT</sequence>
<comment type="caution">
    <text evidence="2">The sequence shown here is derived from an EMBL/GenBank/DDBJ whole genome shotgun (WGS) entry which is preliminary data.</text>
</comment>
<dbReference type="Gene3D" id="2.120.10.70">
    <property type="entry name" value="Fucose-specific lectin"/>
    <property type="match status" value="1"/>
</dbReference>
<evidence type="ECO:0000256" key="1">
    <source>
        <dbReference type="SAM" id="Phobius"/>
    </source>
</evidence>
<keyword evidence="1" id="KW-0472">Membrane</keyword>
<dbReference type="Proteomes" id="UP001140453">
    <property type="component" value="Unassembled WGS sequence"/>
</dbReference>
<organism evidence="2 3">
    <name type="scientific">Gnomoniopsis smithogilvyi</name>
    <dbReference type="NCBI Taxonomy" id="1191159"/>
    <lineage>
        <taxon>Eukaryota</taxon>
        <taxon>Fungi</taxon>
        <taxon>Dikarya</taxon>
        <taxon>Ascomycota</taxon>
        <taxon>Pezizomycotina</taxon>
        <taxon>Sordariomycetes</taxon>
        <taxon>Sordariomycetidae</taxon>
        <taxon>Diaporthales</taxon>
        <taxon>Gnomoniaceae</taxon>
        <taxon>Gnomoniopsis</taxon>
    </lineage>
</organism>
<dbReference type="AlphaFoldDB" id="A0A9W9CS81"/>
<dbReference type="EMBL" id="JAPEVB010000007">
    <property type="protein sequence ID" value="KAJ4385794.1"/>
    <property type="molecule type" value="Genomic_DNA"/>
</dbReference>
<accession>A0A9W9CS81</accession>
<evidence type="ECO:0000313" key="2">
    <source>
        <dbReference type="EMBL" id="KAJ4385794.1"/>
    </source>
</evidence>
<feature type="transmembrane region" description="Helical" evidence="1">
    <location>
        <begin position="137"/>
        <end position="159"/>
    </location>
</feature>
<dbReference type="OrthoDB" id="5396810at2759"/>
<keyword evidence="3" id="KW-1185">Reference proteome</keyword>
<reference evidence="2" key="1">
    <citation type="submission" date="2022-10" db="EMBL/GenBank/DDBJ databases">
        <title>Tapping the CABI collections for fungal endophytes: first genome assemblies for Collariella, Neodidymelliopsis, Ascochyta clinopodiicola, Didymella pomorum, Didymosphaeria variabile, Neocosmospora piperis and Neocucurbitaria cava.</title>
        <authorList>
            <person name="Hill R."/>
        </authorList>
    </citation>
    <scope>NUCLEOTIDE SEQUENCE</scope>
    <source>
        <strain evidence="2">IMI 355082</strain>
    </source>
</reference>
<dbReference type="SUPFAM" id="SSF89372">
    <property type="entry name" value="Fucose-specific lectin"/>
    <property type="match status" value="1"/>
</dbReference>
<evidence type="ECO:0000313" key="3">
    <source>
        <dbReference type="Proteomes" id="UP001140453"/>
    </source>
</evidence>